<dbReference type="GO" id="GO:0044780">
    <property type="term" value="P:bacterial-type flagellum assembly"/>
    <property type="evidence" value="ECO:0007669"/>
    <property type="project" value="InterPro"/>
</dbReference>
<name>A0A9X4LHB2_9BURK</name>
<evidence type="ECO:0000256" key="1">
    <source>
        <dbReference type="ARBA" id="ARBA00004514"/>
    </source>
</evidence>
<evidence type="ECO:0000256" key="5">
    <source>
        <dbReference type="ARBA" id="ARBA00023186"/>
    </source>
</evidence>
<dbReference type="PIRSF" id="PIRSF039090">
    <property type="entry name" value="Flis"/>
    <property type="match status" value="1"/>
</dbReference>
<evidence type="ECO:0000313" key="8">
    <source>
        <dbReference type="Proteomes" id="UP001152766"/>
    </source>
</evidence>
<comment type="caution">
    <text evidence="7">The sequence shown here is derived from an EMBL/GenBank/DDBJ whole genome shotgun (WGS) entry which is preliminary data.</text>
</comment>
<dbReference type="Proteomes" id="UP001152766">
    <property type="component" value="Unassembled WGS sequence"/>
</dbReference>
<dbReference type="GO" id="GO:0071973">
    <property type="term" value="P:bacterial-type flagellum-dependent cell motility"/>
    <property type="evidence" value="ECO:0007669"/>
    <property type="project" value="TreeGrafter"/>
</dbReference>
<protein>
    <recommendedName>
        <fullName evidence="6">Flagellar secretion chaperone FliS</fullName>
    </recommendedName>
</protein>
<accession>A0A9X4LHB2</accession>
<comment type="subcellular location">
    <subcellularLocation>
        <location evidence="1 6">Cytoplasm</location>
        <location evidence="1 6">Cytosol</location>
    </subcellularLocation>
</comment>
<keyword evidence="7" id="KW-0969">Cilium</keyword>
<dbReference type="RefSeq" id="WP_268152820.1">
    <property type="nucleotide sequence ID" value="NZ_JAPPUW010000017.1"/>
</dbReference>
<dbReference type="PANTHER" id="PTHR34773">
    <property type="entry name" value="FLAGELLAR SECRETION CHAPERONE FLIS"/>
    <property type="match status" value="1"/>
</dbReference>
<organism evidence="7 8">
    <name type="scientific">Pelomonas aquatica</name>
    <dbReference type="NCBI Taxonomy" id="431058"/>
    <lineage>
        <taxon>Bacteria</taxon>
        <taxon>Pseudomonadati</taxon>
        <taxon>Pseudomonadota</taxon>
        <taxon>Betaproteobacteria</taxon>
        <taxon>Burkholderiales</taxon>
        <taxon>Sphaerotilaceae</taxon>
        <taxon>Roseateles</taxon>
    </lineage>
</organism>
<comment type="similarity">
    <text evidence="2 6">Belongs to the FliS family.</text>
</comment>
<dbReference type="GO" id="GO:0005829">
    <property type="term" value="C:cytosol"/>
    <property type="evidence" value="ECO:0007669"/>
    <property type="project" value="UniProtKB-SubCell"/>
</dbReference>
<evidence type="ECO:0000256" key="2">
    <source>
        <dbReference type="ARBA" id="ARBA00008787"/>
    </source>
</evidence>
<sequence length="150" mass="15768">MFSMPQSFGGHRPRTNAYADIGASTATDDASPHKLIGLLYSTVLSDIHTARGAIRRGDMPAKARAISRAVRIVDEGLAGVLDMPRGGEIAERLAALYDYLVRRLTIANLHNDEAALAECAGLVDTMKDGWEGIAAQVHAGAQAAPATDAG</sequence>
<proteinExistence type="inferred from homology"/>
<keyword evidence="4 6" id="KW-1005">Bacterial flagellum biogenesis</keyword>
<evidence type="ECO:0000256" key="4">
    <source>
        <dbReference type="ARBA" id="ARBA00022795"/>
    </source>
</evidence>
<keyword evidence="3 6" id="KW-0963">Cytoplasm</keyword>
<keyword evidence="7" id="KW-0282">Flagellum</keyword>
<dbReference type="CDD" id="cd16098">
    <property type="entry name" value="FliS"/>
    <property type="match status" value="1"/>
</dbReference>
<evidence type="ECO:0000256" key="6">
    <source>
        <dbReference type="PIRNR" id="PIRNR039090"/>
    </source>
</evidence>
<dbReference type="InterPro" id="IPR036584">
    <property type="entry name" value="FliS_sf"/>
</dbReference>
<dbReference type="Pfam" id="PF02561">
    <property type="entry name" value="FliS"/>
    <property type="match status" value="1"/>
</dbReference>
<keyword evidence="8" id="KW-1185">Reference proteome</keyword>
<reference evidence="7" key="1">
    <citation type="submission" date="2019-02" db="EMBL/GenBank/DDBJ databases">
        <title>Draft genome of the type strain Pelomonas aquatica CCUG 52575T.</title>
        <authorList>
            <person name="Gomila M."/>
            <person name="Lalucat J."/>
        </authorList>
    </citation>
    <scope>NUCLEOTIDE SEQUENCE</scope>
    <source>
        <strain evidence="7">CCUG 52575</strain>
    </source>
</reference>
<evidence type="ECO:0000313" key="7">
    <source>
        <dbReference type="EMBL" id="MDG0863510.1"/>
    </source>
</evidence>
<dbReference type="EMBL" id="SGUG01000018">
    <property type="protein sequence ID" value="MDG0863510.1"/>
    <property type="molecule type" value="Genomic_DNA"/>
</dbReference>
<dbReference type="PANTHER" id="PTHR34773:SF1">
    <property type="entry name" value="FLAGELLAR SECRETION CHAPERONE FLIS"/>
    <property type="match status" value="1"/>
</dbReference>
<dbReference type="InterPro" id="IPR003713">
    <property type="entry name" value="FliS"/>
</dbReference>
<dbReference type="Gene3D" id="1.20.120.340">
    <property type="entry name" value="Flagellar protein FliS"/>
    <property type="match status" value="1"/>
</dbReference>
<dbReference type="AlphaFoldDB" id="A0A9X4LHB2"/>
<gene>
    <name evidence="7" type="primary">fliS</name>
    <name evidence="7" type="ORF">EXJ73_13650</name>
</gene>
<evidence type="ECO:0000256" key="3">
    <source>
        <dbReference type="ARBA" id="ARBA00022490"/>
    </source>
</evidence>
<keyword evidence="7" id="KW-0966">Cell projection</keyword>
<dbReference type="NCBIfam" id="TIGR00208">
    <property type="entry name" value="fliS"/>
    <property type="match status" value="1"/>
</dbReference>
<dbReference type="SUPFAM" id="SSF101116">
    <property type="entry name" value="Flagellar export chaperone FliS"/>
    <property type="match status" value="1"/>
</dbReference>
<keyword evidence="5" id="KW-0143">Chaperone</keyword>